<protein>
    <submittedName>
        <fullName evidence="1">Uncharacterized protein</fullName>
    </submittedName>
</protein>
<evidence type="ECO:0000313" key="1">
    <source>
        <dbReference type="EMBL" id="KAJ7643268.1"/>
    </source>
</evidence>
<accession>A0AAD7FXR5</accession>
<dbReference type="EMBL" id="JARKIE010000406">
    <property type="protein sequence ID" value="KAJ7643268.1"/>
    <property type="molecule type" value="Genomic_DNA"/>
</dbReference>
<keyword evidence="2" id="KW-1185">Reference proteome</keyword>
<comment type="caution">
    <text evidence="1">The sequence shown here is derived from an EMBL/GenBank/DDBJ whole genome shotgun (WGS) entry which is preliminary data.</text>
</comment>
<gene>
    <name evidence="1" type="ORF">B0H17DRAFT_1148577</name>
</gene>
<evidence type="ECO:0000313" key="2">
    <source>
        <dbReference type="Proteomes" id="UP001221757"/>
    </source>
</evidence>
<dbReference type="Proteomes" id="UP001221757">
    <property type="component" value="Unassembled WGS sequence"/>
</dbReference>
<organism evidence="1 2">
    <name type="scientific">Mycena rosella</name>
    <name type="common">Pink bonnet</name>
    <name type="synonym">Agaricus rosellus</name>
    <dbReference type="NCBI Taxonomy" id="1033263"/>
    <lineage>
        <taxon>Eukaryota</taxon>
        <taxon>Fungi</taxon>
        <taxon>Dikarya</taxon>
        <taxon>Basidiomycota</taxon>
        <taxon>Agaricomycotina</taxon>
        <taxon>Agaricomycetes</taxon>
        <taxon>Agaricomycetidae</taxon>
        <taxon>Agaricales</taxon>
        <taxon>Marasmiineae</taxon>
        <taxon>Mycenaceae</taxon>
        <taxon>Mycena</taxon>
    </lineage>
</organism>
<dbReference type="AlphaFoldDB" id="A0AAD7FXR5"/>
<sequence length="184" mass="19480">MATPVLNAINASNPQAEMDALTAKVAQLTTMCVVPGVALSKQALEMTALCLDVKGLVPPAFIAAAQHAAVIIVAASVAPPPHDPLWVQGVALTPAQLEAKFGPGGLGDDLPWQVVCIGREPGLYASVDDANDQLNRVPNQFRAKKQTRVEALAFYRHRYEAGKVQKVERGAGGRLVAKHRATLC</sequence>
<reference evidence="1" key="1">
    <citation type="submission" date="2023-03" db="EMBL/GenBank/DDBJ databases">
        <title>Massive genome expansion in bonnet fungi (Mycena s.s.) driven by repeated elements and novel gene families across ecological guilds.</title>
        <authorList>
            <consortium name="Lawrence Berkeley National Laboratory"/>
            <person name="Harder C.B."/>
            <person name="Miyauchi S."/>
            <person name="Viragh M."/>
            <person name="Kuo A."/>
            <person name="Thoen E."/>
            <person name="Andreopoulos B."/>
            <person name="Lu D."/>
            <person name="Skrede I."/>
            <person name="Drula E."/>
            <person name="Henrissat B."/>
            <person name="Morin E."/>
            <person name="Kohler A."/>
            <person name="Barry K."/>
            <person name="LaButti K."/>
            <person name="Morin E."/>
            <person name="Salamov A."/>
            <person name="Lipzen A."/>
            <person name="Mereny Z."/>
            <person name="Hegedus B."/>
            <person name="Baldrian P."/>
            <person name="Stursova M."/>
            <person name="Weitz H."/>
            <person name="Taylor A."/>
            <person name="Grigoriev I.V."/>
            <person name="Nagy L.G."/>
            <person name="Martin F."/>
            <person name="Kauserud H."/>
        </authorList>
    </citation>
    <scope>NUCLEOTIDE SEQUENCE</scope>
    <source>
        <strain evidence="1">CBHHK067</strain>
    </source>
</reference>
<name>A0AAD7FXR5_MYCRO</name>
<proteinExistence type="predicted"/>